<evidence type="ECO:0000256" key="8">
    <source>
        <dbReference type="ARBA" id="ARBA00023014"/>
    </source>
</evidence>
<dbReference type="PROSITE" id="PS00595">
    <property type="entry name" value="AA_TRANSFER_CLASS_5"/>
    <property type="match status" value="1"/>
</dbReference>
<dbReference type="InterPro" id="IPR020578">
    <property type="entry name" value="Aminotrans_V_PyrdxlP_BS"/>
</dbReference>
<keyword evidence="6" id="KW-0663">Pyridoxal phosphate</keyword>
<dbReference type="EMBL" id="JBFMIA010000012">
    <property type="protein sequence ID" value="MEW9502596.1"/>
    <property type="molecule type" value="Genomic_DNA"/>
</dbReference>
<organism evidence="12 13">
    <name type="scientific">Jeotgalibacillus marinus</name>
    <dbReference type="NCBI Taxonomy" id="86667"/>
    <lineage>
        <taxon>Bacteria</taxon>
        <taxon>Bacillati</taxon>
        <taxon>Bacillota</taxon>
        <taxon>Bacilli</taxon>
        <taxon>Bacillales</taxon>
        <taxon>Caryophanaceae</taxon>
        <taxon>Jeotgalibacillus</taxon>
    </lineage>
</organism>
<dbReference type="InterPro" id="IPR015422">
    <property type="entry name" value="PyrdxlP-dep_Trfase_small"/>
</dbReference>
<evidence type="ECO:0000313" key="12">
    <source>
        <dbReference type="EMBL" id="MEW9502596.1"/>
    </source>
</evidence>
<dbReference type="EC" id="2.8.1.7" evidence="3"/>
<keyword evidence="13" id="KW-1185">Reference proteome</keyword>
<comment type="similarity">
    <text evidence="2">Belongs to the class-V pyridoxal-phosphate-dependent aminotransferase family. NifS/IscS subfamily.</text>
</comment>
<evidence type="ECO:0000256" key="10">
    <source>
        <dbReference type="RuleBase" id="RU004504"/>
    </source>
</evidence>
<feature type="domain" description="Aminotransferase class V" evidence="11">
    <location>
        <begin position="3"/>
        <end position="367"/>
    </location>
</feature>
<dbReference type="Proteomes" id="UP001556040">
    <property type="component" value="Unassembled WGS sequence"/>
</dbReference>
<dbReference type="Gene3D" id="3.40.640.10">
    <property type="entry name" value="Type I PLP-dependent aspartate aminotransferase-like (Major domain)"/>
    <property type="match status" value="1"/>
</dbReference>
<dbReference type="InterPro" id="IPR016454">
    <property type="entry name" value="Cysteine_dSase"/>
</dbReference>
<evidence type="ECO:0000256" key="6">
    <source>
        <dbReference type="ARBA" id="ARBA00022898"/>
    </source>
</evidence>
<keyword evidence="7" id="KW-0408">Iron</keyword>
<name>A0ABV3Q639_9BACL</name>
<dbReference type="PANTHER" id="PTHR11601">
    <property type="entry name" value="CYSTEINE DESULFURYLASE FAMILY MEMBER"/>
    <property type="match status" value="1"/>
</dbReference>
<reference evidence="12 13" key="1">
    <citation type="journal article" date="1979" name="Int. J. Syst. Evol. Microbiol.">
        <title>Bacillus globisporus subsp. marinus subsp. nov.</title>
        <authorList>
            <person name="Liu H."/>
        </authorList>
    </citation>
    <scope>NUCLEOTIDE SEQUENCE [LARGE SCALE GENOMIC DNA]</scope>
    <source>
        <strain evidence="12 13">DSM 1297</strain>
    </source>
</reference>
<keyword evidence="8" id="KW-0411">Iron-sulfur</keyword>
<sequence>MLYLDNSATTPILPEVREQMFTYLENEYGNPSGKYYKLATDSKQAVKKAREHICKLFNSTENEIVFTSGSTESNNMIIKGVADYYAKKGKHIITSKAEHVSVLDVCIFLEKKGFEITYLDVDSYGRVNPNDLELAIRDDTILISIIWANNETGSLNDISTLSTIAQQKNVLFHTDATQAVGKIEINWAKIPGVGFLSASAHKVFGPKGIGISIIREDEYKQSIPFTPLIHGGGQENNMRSGTYAVHNIVGFGEAAKLANERLIQNSEQMKLLESSLTQILKNKFNDHISFNSDDKKKIPGVVNVRFIGVNNEILLKKLAPIIAASSGSACSSSKPSHVLQAMGFSLKEVRESIRFSLSPYQSLKEMKVFEQL</sequence>
<protein>
    <recommendedName>
        <fullName evidence="3">cysteine desulfurase</fullName>
        <ecNumber evidence="3">2.8.1.7</ecNumber>
    </recommendedName>
</protein>
<keyword evidence="4" id="KW-0808">Transferase</keyword>
<evidence type="ECO:0000256" key="4">
    <source>
        <dbReference type="ARBA" id="ARBA00022679"/>
    </source>
</evidence>
<gene>
    <name evidence="12" type="ORF">AB1471_12435</name>
</gene>
<dbReference type="PANTHER" id="PTHR11601:SF34">
    <property type="entry name" value="CYSTEINE DESULFURASE"/>
    <property type="match status" value="1"/>
</dbReference>
<dbReference type="InterPro" id="IPR000192">
    <property type="entry name" value="Aminotrans_V_dom"/>
</dbReference>
<evidence type="ECO:0000259" key="11">
    <source>
        <dbReference type="Pfam" id="PF00266"/>
    </source>
</evidence>
<dbReference type="InterPro" id="IPR015421">
    <property type="entry name" value="PyrdxlP-dep_Trfase_major"/>
</dbReference>
<evidence type="ECO:0000256" key="1">
    <source>
        <dbReference type="ARBA" id="ARBA00001933"/>
    </source>
</evidence>
<comment type="cofactor">
    <cofactor evidence="1 10">
        <name>pyridoxal 5'-phosphate</name>
        <dbReference type="ChEBI" id="CHEBI:597326"/>
    </cofactor>
</comment>
<dbReference type="InterPro" id="IPR015424">
    <property type="entry name" value="PyrdxlP-dep_Trfase"/>
</dbReference>
<evidence type="ECO:0000256" key="2">
    <source>
        <dbReference type="ARBA" id="ARBA00006490"/>
    </source>
</evidence>
<dbReference type="PIRSF" id="PIRSF005572">
    <property type="entry name" value="NifS"/>
    <property type="match status" value="1"/>
</dbReference>
<dbReference type="Pfam" id="PF00266">
    <property type="entry name" value="Aminotran_5"/>
    <property type="match status" value="1"/>
</dbReference>
<keyword evidence="5" id="KW-0479">Metal-binding</keyword>
<dbReference type="Gene3D" id="3.90.1150.10">
    <property type="entry name" value="Aspartate Aminotransferase, domain 1"/>
    <property type="match status" value="1"/>
</dbReference>
<dbReference type="SUPFAM" id="SSF53383">
    <property type="entry name" value="PLP-dependent transferases"/>
    <property type="match status" value="1"/>
</dbReference>
<comment type="caution">
    <text evidence="12">The sequence shown here is derived from an EMBL/GenBank/DDBJ whole genome shotgun (WGS) entry which is preliminary data.</text>
</comment>
<evidence type="ECO:0000256" key="9">
    <source>
        <dbReference type="ARBA" id="ARBA00050776"/>
    </source>
</evidence>
<accession>A0ABV3Q639</accession>
<evidence type="ECO:0000256" key="5">
    <source>
        <dbReference type="ARBA" id="ARBA00022723"/>
    </source>
</evidence>
<evidence type="ECO:0000256" key="3">
    <source>
        <dbReference type="ARBA" id="ARBA00012239"/>
    </source>
</evidence>
<evidence type="ECO:0000313" key="13">
    <source>
        <dbReference type="Proteomes" id="UP001556040"/>
    </source>
</evidence>
<comment type="catalytic activity">
    <reaction evidence="9">
        <text>(sulfur carrier)-H + L-cysteine = (sulfur carrier)-SH + L-alanine</text>
        <dbReference type="Rhea" id="RHEA:43892"/>
        <dbReference type="Rhea" id="RHEA-COMP:14737"/>
        <dbReference type="Rhea" id="RHEA-COMP:14739"/>
        <dbReference type="ChEBI" id="CHEBI:29917"/>
        <dbReference type="ChEBI" id="CHEBI:35235"/>
        <dbReference type="ChEBI" id="CHEBI:57972"/>
        <dbReference type="ChEBI" id="CHEBI:64428"/>
        <dbReference type="EC" id="2.8.1.7"/>
    </reaction>
</comment>
<evidence type="ECO:0000256" key="7">
    <source>
        <dbReference type="ARBA" id="ARBA00023004"/>
    </source>
</evidence>
<proteinExistence type="inferred from homology"/>
<dbReference type="RefSeq" id="WP_367780088.1">
    <property type="nucleotide sequence ID" value="NZ_JBFMIA010000012.1"/>
</dbReference>